<reference evidence="1" key="1">
    <citation type="journal article" date="2021" name="New Phytol.">
        <title>Evolutionary innovations through gain and loss of genes in the ectomycorrhizal Boletales.</title>
        <authorList>
            <person name="Wu G."/>
            <person name="Miyauchi S."/>
            <person name="Morin E."/>
            <person name="Kuo A."/>
            <person name="Drula E."/>
            <person name="Varga T."/>
            <person name="Kohler A."/>
            <person name="Feng B."/>
            <person name="Cao Y."/>
            <person name="Lipzen A."/>
            <person name="Daum C."/>
            <person name="Hundley H."/>
            <person name="Pangilinan J."/>
            <person name="Johnson J."/>
            <person name="Barry K."/>
            <person name="LaButti K."/>
            <person name="Ng V."/>
            <person name="Ahrendt S."/>
            <person name="Min B."/>
            <person name="Choi I.G."/>
            <person name="Park H."/>
            <person name="Plett J.M."/>
            <person name="Magnuson J."/>
            <person name="Spatafora J.W."/>
            <person name="Nagy L.G."/>
            <person name="Henrissat B."/>
            <person name="Grigoriev I.V."/>
            <person name="Yang Z.L."/>
            <person name="Xu J."/>
            <person name="Martin F.M."/>
        </authorList>
    </citation>
    <scope>NUCLEOTIDE SEQUENCE</scope>
    <source>
        <strain evidence="1">KUC20120723A-06</strain>
    </source>
</reference>
<dbReference type="EMBL" id="MU266376">
    <property type="protein sequence ID" value="KAH7926834.1"/>
    <property type="molecule type" value="Genomic_DNA"/>
</dbReference>
<protein>
    <submittedName>
        <fullName evidence="1">Uncharacterized protein</fullName>
    </submittedName>
</protein>
<sequence>MSDVISAQHPPAMKVGGRRLSVTSRPKPHVSSGSPPASPTTLPEETDYPRPAAPGDEHHHVPPPNEEEAPKKKKHGHGNHDEKRLKESAFQKAEAARPTRDNNAPKGAFGAAGRIAQPAGKTFGV</sequence>
<dbReference type="Proteomes" id="UP000790709">
    <property type="component" value="Unassembled WGS sequence"/>
</dbReference>
<comment type="caution">
    <text evidence="1">The sequence shown here is derived from an EMBL/GenBank/DDBJ whole genome shotgun (WGS) entry which is preliminary data.</text>
</comment>
<gene>
    <name evidence="1" type="ORF">BV22DRAFT_1194051</name>
</gene>
<evidence type="ECO:0000313" key="2">
    <source>
        <dbReference type="Proteomes" id="UP000790709"/>
    </source>
</evidence>
<proteinExistence type="predicted"/>
<accession>A0ACB8BM55</accession>
<evidence type="ECO:0000313" key="1">
    <source>
        <dbReference type="EMBL" id="KAH7926834.1"/>
    </source>
</evidence>
<organism evidence="1 2">
    <name type="scientific">Leucogyrophana mollusca</name>
    <dbReference type="NCBI Taxonomy" id="85980"/>
    <lineage>
        <taxon>Eukaryota</taxon>
        <taxon>Fungi</taxon>
        <taxon>Dikarya</taxon>
        <taxon>Basidiomycota</taxon>
        <taxon>Agaricomycotina</taxon>
        <taxon>Agaricomycetes</taxon>
        <taxon>Agaricomycetidae</taxon>
        <taxon>Boletales</taxon>
        <taxon>Boletales incertae sedis</taxon>
        <taxon>Leucogyrophana</taxon>
    </lineage>
</organism>
<keyword evidence="2" id="KW-1185">Reference proteome</keyword>
<name>A0ACB8BM55_9AGAM</name>